<organism evidence="1 2">
    <name type="scientific">Stephania cephalantha</name>
    <dbReference type="NCBI Taxonomy" id="152367"/>
    <lineage>
        <taxon>Eukaryota</taxon>
        <taxon>Viridiplantae</taxon>
        <taxon>Streptophyta</taxon>
        <taxon>Embryophyta</taxon>
        <taxon>Tracheophyta</taxon>
        <taxon>Spermatophyta</taxon>
        <taxon>Magnoliopsida</taxon>
        <taxon>Ranunculales</taxon>
        <taxon>Menispermaceae</taxon>
        <taxon>Menispermoideae</taxon>
        <taxon>Cissampelideae</taxon>
        <taxon>Stephania</taxon>
    </lineage>
</organism>
<evidence type="ECO:0000313" key="1">
    <source>
        <dbReference type="EMBL" id="KAK9112888.1"/>
    </source>
</evidence>
<gene>
    <name evidence="1" type="ORF">Scep_020407</name>
</gene>
<dbReference type="AlphaFoldDB" id="A0AAP0ICM7"/>
<sequence>MYVNPMELAPIYIASTTNAVVKALQLEASKPNKTTNSKVESFPAGSTILPTQYHIERAATVKDKWPGALSCWYFKTK</sequence>
<proteinExistence type="predicted"/>
<keyword evidence="2" id="KW-1185">Reference proteome</keyword>
<reference evidence="1 2" key="1">
    <citation type="submission" date="2024-01" db="EMBL/GenBank/DDBJ databases">
        <title>Genome assemblies of Stephania.</title>
        <authorList>
            <person name="Yang L."/>
        </authorList>
    </citation>
    <scope>NUCLEOTIDE SEQUENCE [LARGE SCALE GENOMIC DNA]</scope>
    <source>
        <strain evidence="1">JXDWG</strain>
        <tissue evidence="1">Leaf</tissue>
    </source>
</reference>
<dbReference type="Proteomes" id="UP001419268">
    <property type="component" value="Unassembled WGS sequence"/>
</dbReference>
<evidence type="ECO:0000313" key="2">
    <source>
        <dbReference type="Proteomes" id="UP001419268"/>
    </source>
</evidence>
<comment type="caution">
    <text evidence="1">The sequence shown here is derived from an EMBL/GenBank/DDBJ whole genome shotgun (WGS) entry which is preliminary data.</text>
</comment>
<accession>A0AAP0ICM7</accession>
<dbReference type="EMBL" id="JBBNAG010000008">
    <property type="protein sequence ID" value="KAK9112888.1"/>
    <property type="molecule type" value="Genomic_DNA"/>
</dbReference>
<protein>
    <submittedName>
        <fullName evidence="1">Uncharacterized protein</fullName>
    </submittedName>
</protein>
<name>A0AAP0ICM7_9MAGN</name>